<dbReference type="InterPro" id="IPR006101">
    <property type="entry name" value="Glyco_hydro_2"/>
</dbReference>
<dbReference type="GO" id="GO:0005975">
    <property type="term" value="P:carbohydrate metabolic process"/>
    <property type="evidence" value="ECO:0007669"/>
    <property type="project" value="InterPro"/>
</dbReference>
<protein>
    <recommendedName>
        <fullName evidence="5">Beta-galactosidase</fullName>
    </recommendedName>
</protein>
<gene>
    <name evidence="3" type="ORF">PGLA2088_LOCUS16293</name>
</gene>
<dbReference type="PANTHER" id="PTHR42732">
    <property type="entry name" value="BETA-GALACTOSIDASE"/>
    <property type="match status" value="1"/>
</dbReference>
<dbReference type="Pfam" id="PF00703">
    <property type="entry name" value="Glyco_hydro_2"/>
    <property type="match status" value="1"/>
</dbReference>
<dbReference type="PANTHER" id="PTHR42732:SF1">
    <property type="entry name" value="BETA-MANNOSIDASE"/>
    <property type="match status" value="1"/>
</dbReference>
<dbReference type="AlphaFoldDB" id="A0A813J6W1"/>
<dbReference type="PRINTS" id="PR00132">
    <property type="entry name" value="GLHYDRLASE2"/>
</dbReference>
<reference evidence="3" key="1">
    <citation type="submission" date="2021-02" db="EMBL/GenBank/DDBJ databases">
        <authorList>
            <person name="Dougan E. K."/>
            <person name="Rhodes N."/>
            <person name="Thang M."/>
            <person name="Chan C."/>
        </authorList>
    </citation>
    <scope>NUCLEOTIDE SEQUENCE</scope>
</reference>
<dbReference type="InterPro" id="IPR006102">
    <property type="entry name" value="Ig-like_GH2"/>
</dbReference>
<dbReference type="Gene3D" id="3.20.20.80">
    <property type="entry name" value="Glycosidases"/>
    <property type="match status" value="1"/>
</dbReference>
<dbReference type="EMBL" id="CAJNNW010020602">
    <property type="protein sequence ID" value="CAE8666494.1"/>
    <property type="molecule type" value="Genomic_DNA"/>
</dbReference>
<accession>A0A813J6W1</accession>
<dbReference type="InterPro" id="IPR013783">
    <property type="entry name" value="Ig-like_fold"/>
</dbReference>
<dbReference type="Gene3D" id="2.60.40.10">
    <property type="entry name" value="Immunoglobulins"/>
    <property type="match status" value="1"/>
</dbReference>
<sequence length="258" mass="28958">MQYGGLLRPVEAHALLQPMLYLKQVEVRPSSHGASSGGALLWSVRVSLRLSKACLGLDRLLTSVGFDFAELQTERPVTGLQEDWLEQVPGARTWSPSDPQLHSLTVSLRFGSVELDRVTVRFGLRTVTTSDSRILINGEPVLLLGVNRHESHPLGGIYLPHQQLIEDLKIIRELGANFVRGAHYSQDQRFLDLCDEFGVLVWEETMSWQPSFEDLQDPIFMSQQLQMLDETIDASVNHPSVIMWGFLNEGEATSPLVR</sequence>
<dbReference type="SUPFAM" id="SSF49303">
    <property type="entry name" value="beta-Galactosidase/glucuronidase domain"/>
    <property type="match status" value="1"/>
</dbReference>
<evidence type="ECO:0000259" key="2">
    <source>
        <dbReference type="Pfam" id="PF02836"/>
    </source>
</evidence>
<dbReference type="InterPro" id="IPR051913">
    <property type="entry name" value="GH2_Domain-Containing"/>
</dbReference>
<dbReference type="InterPro" id="IPR036156">
    <property type="entry name" value="Beta-gal/glucu_dom_sf"/>
</dbReference>
<proteinExistence type="predicted"/>
<comment type="caution">
    <text evidence="3">The sequence shown here is derived from an EMBL/GenBank/DDBJ whole genome shotgun (WGS) entry which is preliminary data.</text>
</comment>
<evidence type="ECO:0008006" key="5">
    <source>
        <dbReference type="Google" id="ProtNLM"/>
    </source>
</evidence>
<evidence type="ECO:0000313" key="4">
    <source>
        <dbReference type="Proteomes" id="UP000626109"/>
    </source>
</evidence>
<dbReference type="SUPFAM" id="SSF51445">
    <property type="entry name" value="(Trans)glycosidases"/>
    <property type="match status" value="1"/>
</dbReference>
<organism evidence="3 4">
    <name type="scientific">Polarella glacialis</name>
    <name type="common">Dinoflagellate</name>
    <dbReference type="NCBI Taxonomy" id="89957"/>
    <lineage>
        <taxon>Eukaryota</taxon>
        <taxon>Sar</taxon>
        <taxon>Alveolata</taxon>
        <taxon>Dinophyceae</taxon>
        <taxon>Suessiales</taxon>
        <taxon>Suessiaceae</taxon>
        <taxon>Polarella</taxon>
    </lineage>
</organism>
<dbReference type="InterPro" id="IPR006103">
    <property type="entry name" value="Glyco_hydro_2_cat"/>
</dbReference>
<dbReference type="Pfam" id="PF02836">
    <property type="entry name" value="Glyco_hydro_2_C"/>
    <property type="match status" value="1"/>
</dbReference>
<evidence type="ECO:0000259" key="1">
    <source>
        <dbReference type="Pfam" id="PF00703"/>
    </source>
</evidence>
<evidence type="ECO:0000313" key="3">
    <source>
        <dbReference type="EMBL" id="CAE8666494.1"/>
    </source>
</evidence>
<feature type="non-terminal residue" evidence="3">
    <location>
        <position position="258"/>
    </location>
</feature>
<dbReference type="InterPro" id="IPR017853">
    <property type="entry name" value="GH"/>
</dbReference>
<feature type="domain" description="Glycoside hydrolase family 2 catalytic" evidence="2">
    <location>
        <begin position="129"/>
        <end position="252"/>
    </location>
</feature>
<dbReference type="Proteomes" id="UP000626109">
    <property type="component" value="Unassembled WGS sequence"/>
</dbReference>
<dbReference type="GO" id="GO:0004553">
    <property type="term" value="F:hydrolase activity, hydrolyzing O-glycosyl compounds"/>
    <property type="evidence" value="ECO:0007669"/>
    <property type="project" value="InterPro"/>
</dbReference>
<feature type="domain" description="Glycoside hydrolase family 2 immunoglobulin-like beta-sandwich" evidence="1">
    <location>
        <begin position="87"/>
        <end position="125"/>
    </location>
</feature>
<name>A0A813J6W1_POLGL</name>